<feature type="domain" description="PucR C-terminal helix-turn-helix" evidence="3">
    <location>
        <begin position="13"/>
        <end position="66"/>
    </location>
</feature>
<dbReference type="InterPro" id="IPR025736">
    <property type="entry name" value="PucR_C-HTH_dom"/>
</dbReference>
<evidence type="ECO:0000259" key="3">
    <source>
        <dbReference type="Pfam" id="PF13556"/>
    </source>
</evidence>
<gene>
    <name evidence="4" type="ORF">H7R52_17965</name>
</gene>
<dbReference type="Gene3D" id="1.10.10.2840">
    <property type="entry name" value="PucR C-terminal helix-turn-helix domain"/>
    <property type="match status" value="1"/>
</dbReference>
<evidence type="ECO:0000313" key="4">
    <source>
        <dbReference type="EMBL" id="MBC6499773.1"/>
    </source>
</evidence>
<dbReference type="AlphaFoldDB" id="A0A923NGS8"/>
<sequence>MYFASRAIAALNLLATLYAFYHFNGDLSDTSQHLHIHRNTLNYRLDKLTEVLGKNPRHVKDSAILYPILLQLTVSQHYGELLTDVSASYLQAKRAFKIHQLLPTLSTGEFQKLQDVDALLNANISVPSVEHSLSRLPDTHSGQTHLQIDLSRLYAVVVVEISDTQGNLSEDIKQLANYWLISTSNAFVILTTNPASLIDVIQSRHLIYGTIGVVGISGAPEEVSPFARLVVTTTELLVEQLSASLDSQLIRQRRQAFISDWLHNNNLSAEQREDAHDISYNINIMNEVGIIIASSDKSRIGEHHAGAIDAIQHDYTNTITPNDPAGSARLGVNMPIHHQHDTI</sequence>
<proteinExistence type="predicted"/>
<dbReference type="InterPro" id="IPR042070">
    <property type="entry name" value="PucR_C-HTH_sf"/>
</dbReference>
<evidence type="ECO:0000256" key="1">
    <source>
        <dbReference type="SAM" id="SignalP"/>
    </source>
</evidence>
<dbReference type="InterPro" id="IPR008599">
    <property type="entry name" value="Diacid_rec"/>
</dbReference>
<dbReference type="EMBL" id="JACSZT010000022">
    <property type="protein sequence ID" value="MBC6499773.1"/>
    <property type="molecule type" value="Genomic_DNA"/>
</dbReference>
<evidence type="ECO:0000259" key="2">
    <source>
        <dbReference type="Pfam" id="PF05651"/>
    </source>
</evidence>
<dbReference type="InterPro" id="IPR051448">
    <property type="entry name" value="CdaR-like_regulators"/>
</dbReference>
<organism evidence="4 5">
    <name type="scientific">Weissella confusa</name>
    <name type="common">Lactobacillus confusus</name>
    <dbReference type="NCBI Taxonomy" id="1583"/>
    <lineage>
        <taxon>Bacteria</taxon>
        <taxon>Bacillati</taxon>
        <taxon>Bacillota</taxon>
        <taxon>Bacilli</taxon>
        <taxon>Lactobacillales</taxon>
        <taxon>Lactobacillaceae</taxon>
        <taxon>Weissella</taxon>
    </lineage>
</organism>
<accession>A0A923NGS8</accession>
<name>A0A923NGS8_WEICO</name>
<feature type="domain" description="Putative sugar diacid recognition" evidence="2">
    <location>
        <begin position="210"/>
        <end position="261"/>
    </location>
</feature>
<dbReference type="PANTHER" id="PTHR33744">
    <property type="entry name" value="CARBOHYDRATE DIACID REGULATOR"/>
    <property type="match status" value="1"/>
</dbReference>
<evidence type="ECO:0000313" key="5">
    <source>
        <dbReference type="Proteomes" id="UP000650485"/>
    </source>
</evidence>
<keyword evidence="1" id="KW-0732">Signal</keyword>
<feature type="domain" description="Putative sugar diacid recognition" evidence="2">
    <location>
        <begin position="276"/>
        <end position="343"/>
    </location>
</feature>
<feature type="chain" id="PRO_5038547013" evidence="1">
    <location>
        <begin position="22"/>
        <end position="343"/>
    </location>
</feature>
<protein>
    <submittedName>
        <fullName evidence="4">Helix-turn-helix domain-containing protein</fullName>
    </submittedName>
</protein>
<feature type="signal peptide" evidence="1">
    <location>
        <begin position="1"/>
        <end position="21"/>
    </location>
</feature>
<reference evidence="4" key="1">
    <citation type="submission" date="2020-08" db="EMBL/GenBank/DDBJ databases">
        <title>Complete genome sequence of Weissella confusa strain FS54 provides insights into metabolic potential.</title>
        <authorList>
            <person name="Fhoula I."/>
            <person name="Najjari A."/>
            <person name="Lekired A."/>
            <person name="Bessrour-Aouam N."/>
            <person name="Jaballah S."/>
            <person name="Klibi N."/>
            <person name="Ouzari H.-I."/>
        </authorList>
    </citation>
    <scope>NUCLEOTIDE SEQUENCE</scope>
    <source>
        <strain evidence="4">FS54</strain>
    </source>
</reference>
<dbReference type="Pfam" id="PF05651">
    <property type="entry name" value="Diacid_rec"/>
    <property type="match status" value="2"/>
</dbReference>
<dbReference type="Proteomes" id="UP000650485">
    <property type="component" value="Unassembled WGS sequence"/>
</dbReference>
<dbReference type="Pfam" id="PF13556">
    <property type="entry name" value="HTH_30"/>
    <property type="match status" value="1"/>
</dbReference>
<comment type="caution">
    <text evidence="4">The sequence shown here is derived from an EMBL/GenBank/DDBJ whole genome shotgun (WGS) entry which is preliminary data.</text>
</comment>
<dbReference type="PANTHER" id="PTHR33744:SF15">
    <property type="entry name" value="CARBOHYDRATE DIACID REGULATOR"/>
    <property type="match status" value="1"/>
</dbReference>